<sequence>MHDMIAKGRGNRASGDKSGARIYPEKMARRGEIHGKTKLTTAQVIQIRELYATSEATPTSLGLRFGVRRCVISKIIHRKTWRHI</sequence>
<accession>A0A6J5NG31</accession>
<proteinExistence type="predicted"/>
<evidence type="ECO:0008006" key="3">
    <source>
        <dbReference type="Google" id="ProtNLM"/>
    </source>
</evidence>
<protein>
    <recommendedName>
        <fullName evidence="3">Resolvase HTH domain-containing protein</fullName>
    </recommendedName>
</protein>
<feature type="region of interest" description="Disordered" evidence="1">
    <location>
        <begin position="1"/>
        <end position="22"/>
    </location>
</feature>
<gene>
    <name evidence="2" type="ORF">UFOVP673_43</name>
</gene>
<organism evidence="2">
    <name type="scientific">uncultured Caudovirales phage</name>
    <dbReference type="NCBI Taxonomy" id="2100421"/>
    <lineage>
        <taxon>Viruses</taxon>
        <taxon>Duplodnaviria</taxon>
        <taxon>Heunggongvirae</taxon>
        <taxon>Uroviricota</taxon>
        <taxon>Caudoviricetes</taxon>
        <taxon>Peduoviridae</taxon>
        <taxon>Maltschvirus</taxon>
        <taxon>Maltschvirus maltsch</taxon>
    </lineage>
</organism>
<evidence type="ECO:0000313" key="2">
    <source>
        <dbReference type="EMBL" id="CAB4156165.1"/>
    </source>
</evidence>
<evidence type="ECO:0000256" key="1">
    <source>
        <dbReference type="SAM" id="MobiDB-lite"/>
    </source>
</evidence>
<name>A0A6J5NG31_9CAUD</name>
<reference evidence="2" key="1">
    <citation type="submission" date="2020-04" db="EMBL/GenBank/DDBJ databases">
        <authorList>
            <person name="Chiriac C."/>
            <person name="Salcher M."/>
            <person name="Ghai R."/>
            <person name="Kavagutti S V."/>
        </authorList>
    </citation>
    <scope>NUCLEOTIDE SEQUENCE</scope>
</reference>
<dbReference type="EMBL" id="LR796631">
    <property type="protein sequence ID" value="CAB4156165.1"/>
    <property type="molecule type" value="Genomic_DNA"/>
</dbReference>